<gene>
    <name evidence="1" type="ORF">E2C01_087352</name>
</gene>
<dbReference type="EMBL" id="VSRR010090673">
    <property type="protein sequence ID" value="MPC92273.1"/>
    <property type="molecule type" value="Genomic_DNA"/>
</dbReference>
<reference evidence="1 2" key="1">
    <citation type="submission" date="2019-05" db="EMBL/GenBank/DDBJ databases">
        <title>Another draft genome of Portunus trituberculatus and its Hox gene families provides insights of decapod evolution.</title>
        <authorList>
            <person name="Jeong J.-H."/>
            <person name="Song I."/>
            <person name="Kim S."/>
            <person name="Choi T."/>
            <person name="Kim D."/>
            <person name="Ryu S."/>
            <person name="Kim W."/>
        </authorList>
    </citation>
    <scope>NUCLEOTIDE SEQUENCE [LARGE SCALE GENOMIC DNA]</scope>
    <source>
        <tissue evidence="1">Muscle</tissue>
    </source>
</reference>
<sequence length="125" mass="13796">MEGSVLRCGRGFDIDIHFRTPGSLIDCSALHVLLLIPRLPHPGGMFDLSSVAHPVIPKQATSLLPTHPPTYLSLLVHPFSQPLNHIHLQAHTTYRLTSPSIHSSPIYLPLAHPFSQTSQSLNHIH</sequence>
<dbReference type="Proteomes" id="UP000324222">
    <property type="component" value="Unassembled WGS sequence"/>
</dbReference>
<proteinExistence type="predicted"/>
<keyword evidence="2" id="KW-1185">Reference proteome</keyword>
<name>A0A5B7JD40_PORTR</name>
<evidence type="ECO:0000313" key="2">
    <source>
        <dbReference type="Proteomes" id="UP000324222"/>
    </source>
</evidence>
<comment type="caution">
    <text evidence="1">The sequence shown here is derived from an EMBL/GenBank/DDBJ whole genome shotgun (WGS) entry which is preliminary data.</text>
</comment>
<dbReference type="AlphaFoldDB" id="A0A5B7JD40"/>
<evidence type="ECO:0000313" key="1">
    <source>
        <dbReference type="EMBL" id="MPC92273.1"/>
    </source>
</evidence>
<accession>A0A5B7JD40</accession>
<organism evidence="1 2">
    <name type="scientific">Portunus trituberculatus</name>
    <name type="common">Swimming crab</name>
    <name type="synonym">Neptunus trituberculatus</name>
    <dbReference type="NCBI Taxonomy" id="210409"/>
    <lineage>
        <taxon>Eukaryota</taxon>
        <taxon>Metazoa</taxon>
        <taxon>Ecdysozoa</taxon>
        <taxon>Arthropoda</taxon>
        <taxon>Crustacea</taxon>
        <taxon>Multicrustacea</taxon>
        <taxon>Malacostraca</taxon>
        <taxon>Eumalacostraca</taxon>
        <taxon>Eucarida</taxon>
        <taxon>Decapoda</taxon>
        <taxon>Pleocyemata</taxon>
        <taxon>Brachyura</taxon>
        <taxon>Eubrachyura</taxon>
        <taxon>Portunoidea</taxon>
        <taxon>Portunidae</taxon>
        <taxon>Portuninae</taxon>
        <taxon>Portunus</taxon>
    </lineage>
</organism>
<protein>
    <submittedName>
        <fullName evidence="1">Uncharacterized protein</fullName>
    </submittedName>
</protein>